<protein>
    <submittedName>
        <fullName evidence="2">Cytochrome P450</fullName>
    </submittedName>
</protein>
<reference evidence="2" key="1">
    <citation type="submission" date="2016-11" db="UniProtKB">
        <authorList>
            <consortium name="WormBaseParasite"/>
        </authorList>
    </citation>
    <scope>IDENTIFICATION</scope>
</reference>
<dbReference type="AlphaFoldDB" id="A0A1I7YWZ5"/>
<evidence type="ECO:0000313" key="2">
    <source>
        <dbReference type="WBParaSite" id="L893_g2036.t1"/>
    </source>
</evidence>
<accession>A0A1I7YWZ5</accession>
<organism evidence="1 2">
    <name type="scientific">Steinernema glaseri</name>
    <dbReference type="NCBI Taxonomy" id="37863"/>
    <lineage>
        <taxon>Eukaryota</taxon>
        <taxon>Metazoa</taxon>
        <taxon>Ecdysozoa</taxon>
        <taxon>Nematoda</taxon>
        <taxon>Chromadorea</taxon>
        <taxon>Rhabditida</taxon>
        <taxon>Tylenchina</taxon>
        <taxon>Panagrolaimomorpha</taxon>
        <taxon>Strongyloidoidea</taxon>
        <taxon>Steinernematidae</taxon>
        <taxon>Steinernema</taxon>
    </lineage>
</organism>
<evidence type="ECO:0000313" key="1">
    <source>
        <dbReference type="Proteomes" id="UP000095287"/>
    </source>
</evidence>
<dbReference type="WBParaSite" id="L893_g2036.t1">
    <property type="protein sequence ID" value="L893_g2036.t1"/>
    <property type="gene ID" value="L893_g2036"/>
</dbReference>
<proteinExistence type="predicted"/>
<dbReference type="Proteomes" id="UP000095287">
    <property type="component" value="Unplaced"/>
</dbReference>
<name>A0A1I7YWZ5_9BILA</name>
<sequence length="85" mass="9891">MARKLIIGPIVRIVRSVTQRVIADKLRRKMLSTFWILDGQRILDDLQSAALISTFPAFSCTYLYPMSKPSNMAELRYEIQCQKKR</sequence>
<keyword evidence="1" id="KW-1185">Reference proteome</keyword>